<protein>
    <submittedName>
        <fullName evidence="1">Uncharacterized protein</fullName>
    </submittedName>
</protein>
<organism evidence="1">
    <name type="scientific">marine metagenome</name>
    <dbReference type="NCBI Taxonomy" id="408172"/>
    <lineage>
        <taxon>unclassified sequences</taxon>
        <taxon>metagenomes</taxon>
        <taxon>ecological metagenomes</taxon>
    </lineage>
</organism>
<accession>A0A382E1C1</accession>
<sequence>MRDTGADRSVVVDEYDSTTRIEAPGATEAQVQAILAAYSELWPNPVATRPADVPTWRFSGRWWVESRLPRRRSVN</sequence>
<proteinExistence type="predicted"/>
<dbReference type="EMBL" id="UINC01042069">
    <property type="protein sequence ID" value="SVB44209.1"/>
    <property type="molecule type" value="Genomic_DNA"/>
</dbReference>
<name>A0A382E1C1_9ZZZZ</name>
<dbReference type="AlphaFoldDB" id="A0A382E1C1"/>
<reference evidence="1" key="1">
    <citation type="submission" date="2018-05" db="EMBL/GenBank/DDBJ databases">
        <authorList>
            <person name="Lanie J.A."/>
            <person name="Ng W.-L."/>
            <person name="Kazmierczak K.M."/>
            <person name="Andrzejewski T.M."/>
            <person name="Davidsen T.M."/>
            <person name="Wayne K.J."/>
            <person name="Tettelin H."/>
            <person name="Glass J.I."/>
            <person name="Rusch D."/>
            <person name="Podicherti R."/>
            <person name="Tsui H.-C.T."/>
            <person name="Winkler M.E."/>
        </authorList>
    </citation>
    <scope>NUCLEOTIDE SEQUENCE</scope>
</reference>
<evidence type="ECO:0000313" key="1">
    <source>
        <dbReference type="EMBL" id="SVB44209.1"/>
    </source>
</evidence>
<gene>
    <name evidence="1" type="ORF">METZ01_LOCUS197063</name>
</gene>